<dbReference type="InterPro" id="IPR015424">
    <property type="entry name" value="PyrdxlP-dep_Trfase"/>
</dbReference>
<dbReference type="Gene3D" id="3.40.640.10">
    <property type="entry name" value="Type I PLP-dependent aspartate aminotransferase-like (Major domain)"/>
    <property type="match status" value="1"/>
</dbReference>
<dbReference type="PANTHER" id="PTHR43277:SF3">
    <property type="entry name" value="DECARBOXYLASE, PUTATIVE-RELATED"/>
    <property type="match status" value="1"/>
</dbReference>
<evidence type="ECO:0000256" key="3">
    <source>
        <dbReference type="ARBA" id="ARBA00022793"/>
    </source>
</evidence>
<evidence type="ECO:0000256" key="1">
    <source>
        <dbReference type="ARBA" id="ARBA00001933"/>
    </source>
</evidence>
<dbReference type="EMBL" id="JAOUSE010000004">
    <property type="protein sequence ID" value="MCU9593331.1"/>
    <property type="molecule type" value="Genomic_DNA"/>
</dbReference>
<dbReference type="InterPro" id="IPR008286">
    <property type="entry name" value="Prn/Lys/Arg_de-COase_C"/>
</dbReference>
<dbReference type="GO" id="GO:0008483">
    <property type="term" value="F:transaminase activity"/>
    <property type="evidence" value="ECO:0007669"/>
    <property type="project" value="UniProtKB-KW"/>
</dbReference>
<dbReference type="InterPro" id="IPR015421">
    <property type="entry name" value="PyrdxlP-dep_Trfase_major"/>
</dbReference>
<dbReference type="Pfam" id="PF03711">
    <property type="entry name" value="OKR_DC_1_C"/>
    <property type="match status" value="1"/>
</dbReference>
<keyword evidence="4" id="KW-0663">Pyridoxal phosphate</keyword>
<protein>
    <submittedName>
        <fullName evidence="8">Aminotransferase class I/II-fold pyridoxal phosphate-dependent enzyme</fullName>
    </submittedName>
</protein>
<evidence type="ECO:0000259" key="6">
    <source>
        <dbReference type="Pfam" id="PF01276"/>
    </source>
</evidence>
<comment type="cofactor">
    <cofactor evidence="1">
        <name>pyridoxal 5'-phosphate</name>
        <dbReference type="ChEBI" id="CHEBI:597326"/>
    </cofactor>
</comment>
<keyword evidence="8" id="KW-0032">Aminotransferase</keyword>
<dbReference type="Gene3D" id="3.90.100.10">
    <property type="entry name" value="Orn/Lys/Arg decarboxylase, C-terminal domain"/>
    <property type="match status" value="1"/>
</dbReference>
<dbReference type="SUPFAM" id="SSF55904">
    <property type="entry name" value="Ornithine decarboxylase C-terminal domain"/>
    <property type="match status" value="1"/>
</dbReference>
<comment type="caution">
    <text evidence="8">The sequence shown here is derived from an EMBL/GenBank/DDBJ whole genome shotgun (WGS) entry which is preliminary data.</text>
</comment>
<evidence type="ECO:0000256" key="2">
    <source>
        <dbReference type="ARBA" id="ARBA00010671"/>
    </source>
</evidence>
<keyword evidence="9" id="KW-1185">Reference proteome</keyword>
<dbReference type="InterPro" id="IPR036633">
    <property type="entry name" value="Prn/Lys/Arg_de-COase_C_sf"/>
</dbReference>
<dbReference type="SUPFAM" id="SSF53383">
    <property type="entry name" value="PLP-dependent transferases"/>
    <property type="match status" value="1"/>
</dbReference>
<name>A0ABT2WCC0_9BACI</name>
<accession>A0ABT2WCC0</accession>
<feature type="domain" description="Orn/Lys/Arg decarboxylase C-terminal" evidence="7">
    <location>
        <begin position="377"/>
        <end position="455"/>
    </location>
</feature>
<dbReference type="InterPro" id="IPR000310">
    <property type="entry name" value="Orn/Lys/Arg_deCO2ase_major_dom"/>
</dbReference>
<dbReference type="Pfam" id="PF01276">
    <property type="entry name" value="OKR_DC_1"/>
    <property type="match status" value="1"/>
</dbReference>
<keyword evidence="5" id="KW-0456">Lyase</keyword>
<reference evidence="8 9" key="1">
    <citation type="submission" date="2022-10" db="EMBL/GenBank/DDBJ databases">
        <title>Description of Fervidibacillus gen. nov. in the family Fervidibacillaceae fam. nov. with two species, Fervidibacillus albus sp. nov., and Fervidibacillus halotolerans sp. nov., isolated from tidal flat sediments.</title>
        <authorList>
            <person name="Kwon K.K."/>
            <person name="Yang S.-H."/>
        </authorList>
    </citation>
    <scope>NUCLEOTIDE SEQUENCE [LARGE SCALE GENOMIC DNA]</scope>
    <source>
        <strain evidence="8 9">DSM 23332</strain>
    </source>
</reference>
<keyword evidence="3" id="KW-0210">Decarboxylase</keyword>
<dbReference type="InterPro" id="IPR052357">
    <property type="entry name" value="Orn_Lys_Arg_decarboxylase-I"/>
</dbReference>
<gene>
    <name evidence="8" type="ORF">OEV82_02525</name>
</gene>
<comment type="similarity">
    <text evidence="2">Belongs to the Orn/Lys/Arg decarboxylase class-I family.</text>
</comment>
<organism evidence="8 9">
    <name type="scientific">Pallidibacillus thermolactis</name>
    <dbReference type="NCBI Taxonomy" id="251051"/>
    <lineage>
        <taxon>Bacteria</taxon>
        <taxon>Bacillati</taxon>
        <taxon>Bacillota</taxon>
        <taxon>Bacilli</taxon>
        <taxon>Bacillales</taxon>
        <taxon>Bacillaceae</taxon>
        <taxon>Pallidibacillus</taxon>
    </lineage>
</organism>
<dbReference type="RefSeq" id="WP_263060899.1">
    <property type="nucleotide sequence ID" value="NZ_JAOUSE010000004.1"/>
</dbReference>
<dbReference type="Proteomes" id="UP001208656">
    <property type="component" value="Unassembled WGS sequence"/>
</dbReference>
<sequence length="482" mass="54124">MEQIKTPLYDALENFYKKNKISFHVPGHKNGQIFFTQGPSLFQSVLSIDATELTGLDDLHAPEGPILQSQFMLANLYRVKKSFFLINGSTVGNLAMIQAVCEPGDTVFVQRNCHKSILHGLMLANANPVFLTPNYYEDWGIAGSLDAITVLKALESYPKPKAIILTYPNYYGLAEEENVKKIIHIAHEKNIPVLVDEAHGAHLTLAYPFPKSSISFGADIVVHSAHKTLPAMTMGSFLHFNSNLIEETQIEFYLQMLQSSSPSYPIMASLDLSRGYLASFTEEDQSYLLKKINAFKNLLSTIKEIEILAPPANVTMDPLKVTIRSTTGLSGYELQKLLEEKGIYTELADPQNVLFVLPLLKREEEYPFKQTVELIQSAVKNQVKSKVNAPSFHWKEIEMMTNLEIPYSEMRKRSKKQTPFKEAIGKIAGEMIIPYPPGIPLIMLGERITIEKINTLEKLISLGSRFHGGTGLENEKLVLFEK</sequence>
<dbReference type="PANTHER" id="PTHR43277">
    <property type="entry name" value="ARGININE DECARBOXYLASE"/>
    <property type="match status" value="1"/>
</dbReference>
<evidence type="ECO:0000256" key="5">
    <source>
        <dbReference type="ARBA" id="ARBA00023239"/>
    </source>
</evidence>
<dbReference type="CDD" id="cd00615">
    <property type="entry name" value="Orn_deC_like"/>
    <property type="match status" value="1"/>
</dbReference>
<keyword evidence="8" id="KW-0808">Transferase</keyword>
<evidence type="ECO:0000313" key="8">
    <source>
        <dbReference type="EMBL" id="MCU9593331.1"/>
    </source>
</evidence>
<evidence type="ECO:0000259" key="7">
    <source>
        <dbReference type="Pfam" id="PF03711"/>
    </source>
</evidence>
<feature type="domain" description="Orn/Lys/Arg decarboxylases family 1 pyridoxal-P attachment site" evidence="6">
    <location>
        <begin position="6"/>
        <end position="309"/>
    </location>
</feature>
<evidence type="ECO:0000313" key="9">
    <source>
        <dbReference type="Proteomes" id="UP001208656"/>
    </source>
</evidence>
<proteinExistence type="inferred from homology"/>
<evidence type="ECO:0000256" key="4">
    <source>
        <dbReference type="ARBA" id="ARBA00022898"/>
    </source>
</evidence>